<dbReference type="AlphaFoldDB" id="A0A0A9BE80"/>
<sequence length="28" mass="3158">MAQMEIFTVMLPALELGTKERSLSLNHP</sequence>
<reference evidence="1" key="1">
    <citation type="submission" date="2014-09" db="EMBL/GenBank/DDBJ databases">
        <authorList>
            <person name="Magalhaes I.L.F."/>
            <person name="Oliveira U."/>
            <person name="Santos F.R."/>
            <person name="Vidigal T.H.D.A."/>
            <person name="Brescovit A.D."/>
            <person name="Santos A.J."/>
        </authorList>
    </citation>
    <scope>NUCLEOTIDE SEQUENCE</scope>
    <source>
        <tissue evidence="1">Shoot tissue taken approximately 20 cm above the soil surface</tissue>
    </source>
</reference>
<protein>
    <submittedName>
        <fullName evidence="1">Uncharacterized protein</fullName>
    </submittedName>
</protein>
<evidence type="ECO:0000313" key="1">
    <source>
        <dbReference type="EMBL" id="JAD61606.1"/>
    </source>
</evidence>
<dbReference type="EMBL" id="GBRH01236289">
    <property type="protein sequence ID" value="JAD61606.1"/>
    <property type="molecule type" value="Transcribed_RNA"/>
</dbReference>
<accession>A0A0A9BE80</accession>
<organism evidence="1">
    <name type="scientific">Arundo donax</name>
    <name type="common">Giant reed</name>
    <name type="synonym">Donax arundinaceus</name>
    <dbReference type="NCBI Taxonomy" id="35708"/>
    <lineage>
        <taxon>Eukaryota</taxon>
        <taxon>Viridiplantae</taxon>
        <taxon>Streptophyta</taxon>
        <taxon>Embryophyta</taxon>
        <taxon>Tracheophyta</taxon>
        <taxon>Spermatophyta</taxon>
        <taxon>Magnoliopsida</taxon>
        <taxon>Liliopsida</taxon>
        <taxon>Poales</taxon>
        <taxon>Poaceae</taxon>
        <taxon>PACMAD clade</taxon>
        <taxon>Arundinoideae</taxon>
        <taxon>Arundineae</taxon>
        <taxon>Arundo</taxon>
    </lineage>
</organism>
<proteinExistence type="predicted"/>
<reference evidence="1" key="2">
    <citation type="journal article" date="2015" name="Data Brief">
        <title>Shoot transcriptome of the giant reed, Arundo donax.</title>
        <authorList>
            <person name="Barrero R.A."/>
            <person name="Guerrero F.D."/>
            <person name="Moolhuijzen P."/>
            <person name="Goolsby J.A."/>
            <person name="Tidwell J."/>
            <person name="Bellgard S.E."/>
            <person name="Bellgard M.I."/>
        </authorList>
    </citation>
    <scope>NUCLEOTIDE SEQUENCE</scope>
    <source>
        <tissue evidence="1">Shoot tissue taken approximately 20 cm above the soil surface</tissue>
    </source>
</reference>
<name>A0A0A9BE80_ARUDO</name>